<dbReference type="SUPFAM" id="SSF103054">
    <property type="entry name" value="General secretion pathway protein M, EpsM"/>
    <property type="match status" value="1"/>
</dbReference>
<keyword evidence="3 10" id="KW-0813">Transport</keyword>
<dbReference type="OrthoDB" id="6120808at2"/>
<evidence type="ECO:0000313" key="12">
    <source>
        <dbReference type="EMBL" id="SIT15292.1"/>
    </source>
</evidence>
<dbReference type="Proteomes" id="UP000185639">
    <property type="component" value="Unassembled WGS sequence"/>
</dbReference>
<dbReference type="GO" id="GO:0005886">
    <property type="term" value="C:plasma membrane"/>
    <property type="evidence" value="ECO:0007669"/>
    <property type="project" value="UniProtKB-SubCell"/>
</dbReference>
<evidence type="ECO:0000256" key="4">
    <source>
        <dbReference type="ARBA" id="ARBA00022475"/>
    </source>
</evidence>
<keyword evidence="13" id="KW-1185">Reference proteome</keyword>
<evidence type="ECO:0000313" key="13">
    <source>
        <dbReference type="Proteomes" id="UP000185639"/>
    </source>
</evidence>
<dbReference type="RefSeq" id="WP_076517667.1">
    <property type="nucleotide sequence ID" value="NZ_FTOH01000012.1"/>
</dbReference>
<evidence type="ECO:0000256" key="5">
    <source>
        <dbReference type="ARBA" id="ARBA00022519"/>
    </source>
</evidence>
<dbReference type="GO" id="GO:0015627">
    <property type="term" value="C:type II protein secretion system complex"/>
    <property type="evidence" value="ECO:0007669"/>
    <property type="project" value="InterPro"/>
</dbReference>
<sequence length="172" mass="19045">MKALDKLRSSFESDPRIQQARDWYHAQTPRDQLIVRGVAILLTLSLAFLILVLPLIQQNTQLSTTLNAKMSFYNTMADNAGRFAQGRGASAAASNTPLLALVSQQARKSGVTLTRYEQDGDSLRVWVDGAAFDEAITWMEELGRQFGVRATQVNIDRIGDAGRVNIRATFSK</sequence>
<comment type="subcellular location">
    <subcellularLocation>
        <location evidence="1">Cell inner membrane</location>
        <topology evidence="1">Single-pass membrane protein</topology>
    </subcellularLocation>
</comment>
<evidence type="ECO:0000256" key="10">
    <source>
        <dbReference type="PIRNR" id="PIRNR006291"/>
    </source>
</evidence>
<dbReference type="PIRSF" id="PIRSF006291">
    <property type="entry name" value="GspM"/>
    <property type="match status" value="1"/>
</dbReference>
<evidence type="ECO:0000256" key="3">
    <source>
        <dbReference type="ARBA" id="ARBA00022448"/>
    </source>
</evidence>
<evidence type="ECO:0000256" key="2">
    <source>
        <dbReference type="ARBA" id="ARBA00010637"/>
    </source>
</evidence>
<keyword evidence="7 10" id="KW-0653">Protein transport</keyword>
<keyword evidence="8 11" id="KW-1133">Transmembrane helix</keyword>
<keyword evidence="5 10" id="KW-0997">Cell inner membrane</keyword>
<dbReference type="Pfam" id="PF04612">
    <property type="entry name" value="T2SSM"/>
    <property type="match status" value="1"/>
</dbReference>
<evidence type="ECO:0000256" key="9">
    <source>
        <dbReference type="ARBA" id="ARBA00023136"/>
    </source>
</evidence>
<dbReference type="InterPro" id="IPR007690">
    <property type="entry name" value="T2SS_GspM"/>
</dbReference>
<name>A0A1N7PXG7_9GAMM</name>
<dbReference type="InterPro" id="IPR023229">
    <property type="entry name" value="T2SS_M_periplasmic_sf"/>
</dbReference>
<gene>
    <name evidence="12" type="ORF">SAMN05421686_1125</name>
</gene>
<dbReference type="Gene3D" id="3.30.1360.100">
    <property type="entry name" value="General secretion pathway protein M, EpsM"/>
    <property type="match status" value="1"/>
</dbReference>
<proteinExistence type="inferred from homology"/>
<reference evidence="13" key="1">
    <citation type="submission" date="2017-01" db="EMBL/GenBank/DDBJ databases">
        <authorList>
            <person name="Varghese N."/>
            <person name="Submissions S."/>
        </authorList>
    </citation>
    <scope>NUCLEOTIDE SEQUENCE [LARGE SCALE GENOMIC DNA]</scope>
    <source>
        <strain evidence="13">DSM 24913</strain>
    </source>
</reference>
<dbReference type="STRING" id="484498.SAMN05421686_1125"/>
<accession>A0A1N7PXG7</accession>
<comment type="similarity">
    <text evidence="2 10">Belongs to the GSP M family.</text>
</comment>
<dbReference type="GO" id="GO:0015628">
    <property type="term" value="P:protein secretion by the type II secretion system"/>
    <property type="evidence" value="ECO:0007669"/>
    <property type="project" value="InterPro"/>
</dbReference>
<keyword evidence="4 10" id="KW-1003">Cell membrane</keyword>
<evidence type="ECO:0000256" key="7">
    <source>
        <dbReference type="ARBA" id="ARBA00022927"/>
    </source>
</evidence>
<comment type="function">
    <text evidence="10">Inner membrane component of the type II secretion system required for the energy-dependent secretion of extracellular factors such as proteases and toxins from the periplasm.</text>
</comment>
<keyword evidence="9 10" id="KW-0472">Membrane</keyword>
<evidence type="ECO:0000256" key="1">
    <source>
        <dbReference type="ARBA" id="ARBA00004377"/>
    </source>
</evidence>
<feature type="transmembrane region" description="Helical" evidence="11">
    <location>
        <begin position="33"/>
        <end position="56"/>
    </location>
</feature>
<evidence type="ECO:0000256" key="6">
    <source>
        <dbReference type="ARBA" id="ARBA00022692"/>
    </source>
</evidence>
<keyword evidence="6 11" id="KW-0812">Transmembrane</keyword>
<protein>
    <recommendedName>
        <fullName evidence="10">Type II secretion system protein M</fullName>
        <shortName evidence="10">T2SS protein M</shortName>
    </recommendedName>
    <alternativeName>
        <fullName evidence="10">General secretion pathway protein M</fullName>
    </alternativeName>
</protein>
<evidence type="ECO:0000256" key="11">
    <source>
        <dbReference type="SAM" id="Phobius"/>
    </source>
</evidence>
<organism evidence="12 13">
    <name type="scientific">Thalassolituus maritimus</name>
    <dbReference type="NCBI Taxonomy" id="484498"/>
    <lineage>
        <taxon>Bacteria</taxon>
        <taxon>Pseudomonadati</taxon>
        <taxon>Pseudomonadota</taxon>
        <taxon>Gammaproteobacteria</taxon>
        <taxon>Oceanospirillales</taxon>
        <taxon>Oceanospirillaceae</taxon>
        <taxon>Thalassolituus</taxon>
    </lineage>
</organism>
<dbReference type="EMBL" id="FTOH01000012">
    <property type="protein sequence ID" value="SIT15292.1"/>
    <property type="molecule type" value="Genomic_DNA"/>
</dbReference>
<dbReference type="AlphaFoldDB" id="A0A1N7PXG7"/>
<evidence type="ECO:0000256" key="8">
    <source>
        <dbReference type="ARBA" id="ARBA00022989"/>
    </source>
</evidence>